<keyword evidence="2" id="KW-1185">Reference proteome</keyword>
<evidence type="ECO:0000313" key="1">
    <source>
        <dbReference type="EMBL" id="PKY92120.1"/>
    </source>
</evidence>
<organism evidence="1 2">
    <name type="scientific">Aerococcus christensenii</name>
    <dbReference type="NCBI Taxonomy" id="87541"/>
    <lineage>
        <taxon>Bacteria</taxon>
        <taxon>Bacillati</taxon>
        <taxon>Bacillota</taxon>
        <taxon>Bacilli</taxon>
        <taxon>Lactobacillales</taxon>
        <taxon>Aerococcaceae</taxon>
        <taxon>Aerococcus</taxon>
    </lineage>
</organism>
<dbReference type="Proteomes" id="UP000234775">
    <property type="component" value="Unassembled WGS sequence"/>
</dbReference>
<evidence type="ECO:0000313" key="2">
    <source>
        <dbReference type="Proteomes" id="UP000234775"/>
    </source>
</evidence>
<accession>A0A2I1K911</accession>
<protein>
    <submittedName>
        <fullName evidence="1">Uncharacterized protein</fullName>
    </submittedName>
</protein>
<proteinExistence type="predicted"/>
<sequence>MSNKIRAALTFAQNQELQHLQASMAKQDVSRILQTVQNFVDTYEEYFEQGQVNLFAIEAQPNLRQHTARTAFVMINLTGKSIKAFNAHLEFKVNDFAVQFEDVDWEIPSEFLGNWASGFAIMVVDDIPMQGAPTKANYSLDDLDLMVSDVTVVDA</sequence>
<dbReference type="AlphaFoldDB" id="A0A2I1K911"/>
<reference evidence="1 2" key="1">
    <citation type="submission" date="2017-12" db="EMBL/GenBank/DDBJ databases">
        <title>Phylogenetic diversity of female urinary microbiome.</title>
        <authorList>
            <person name="Thomas-White K."/>
            <person name="Wolfe A.J."/>
        </authorList>
    </citation>
    <scope>NUCLEOTIDE SEQUENCE [LARGE SCALE GENOMIC DNA]</scope>
    <source>
        <strain evidence="1 2">UMB0844</strain>
    </source>
</reference>
<dbReference type="EMBL" id="PKGZ01000001">
    <property type="protein sequence ID" value="PKY92120.1"/>
    <property type="molecule type" value="Genomic_DNA"/>
</dbReference>
<comment type="caution">
    <text evidence="1">The sequence shown here is derived from an EMBL/GenBank/DDBJ whole genome shotgun (WGS) entry which is preliminary data.</text>
</comment>
<dbReference type="RefSeq" id="WP_101659469.1">
    <property type="nucleotide sequence ID" value="NZ_PKGZ01000001.1"/>
</dbReference>
<gene>
    <name evidence="1" type="ORF">CYJ27_01410</name>
</gene>
<name>A0A2I1K911_9LACT</name>